<dbReference type="Proteomes" id="UP000054324">
    <property type="component" value="Unassembled WGS sequence"/>
</dbReference>
<dbReference type="KEGG" id="ovi:T265_04350"/>
<accession>A0A074ZZZ2</accession>
<proteinExistence type="predicted"/>
<name>A0A074ZZZ2_OPIVI</name>
<feature type="region of interest" description="Disordered" evidence="1">
    <location>
        <begin position="234"/>
        <end position="257"/>
    </location>
</feature>
<feature type="region of interest" description="Disordered" evidence="1">
    <location>
        <begin position="321"/>
        <end position="350"/>
    </location>
</feature>
<dbReference type="AlphaFoldDB" id="A0A074ZZZ2"/>
<dbReference type="GeneID" id="20318532"/>
<sequence length="350" mass="37979">MTKLANVFTNFFKGRHMRKPVTKPPEAVGQPGGTPNIGDKDSVNEGGSKPCEMATFCEGGVNRAEGETVGNVSPSSPVTDQNYVCDKHNDQVVEGAIANCLERSSPATPNEYNEHLDQALSPFDKGRHMRKPVTKPPEAVGQPGGTPNIGDKDSVNEGGSKPCEMATFCEGGVNRAEGETVGNVSPSSPVTDQNYVCDKHNDQVVEGAIANCLERSSPATPNEYNEHLDQALSPTTINSPATTSKIFPTTTSRAPVRDQATSPIPILRPIFEFPTMLDTRNYLFDHFERKNGPSLSSSCPSCSCPVEDKHEAEQDYWIPTPKAPVFNKDTTDSWMSVPRDEKRLPPNGEF</sequence>
<evidence type="ECO:0000256" key="1">
    <source>
        <dbReference type="SAM" id="MobiDB-lite"/>
    </source>
</evidence>
<dbReference type="EMBL" id="KL596689">
    <property type="protein sequence ID" value="KER28880.1"/>
    <property type="molecule type" value="Genomic_DNA"/>
</dbReference>
<organism evidence="2 3">
    <name type="scientific">Opisthorchis viverrini</name>
    <name type="common">Southeast Asian liver fluke</name>
    <dbReference type="NCBI Taxonomy" id="6198"/>
    <lineage>
        <taxon>Eukaryota</taxon>
        <taxon>Metazoa</taxon>
        <taxon>Spiralia</taxon>
        <taxon>Lophotrochozoa</taxon>
        <taxon>Platyhelminthes</taxon>
        <taxon>Trematoda</taxon>
        <taxon>Digenea</taxon>
        <taxon>Opisthorchiida</taxon>
        <taxon>Opisthorchiata</taxon>
        <taxon>Opisthorchiidae</taxon>
        <taxon>Opisthorchis</taxon>
    </lineage>
</organism>
<feature type="region of interest" description="Disordered" evidence="1">
    <location>
        <begin position="16"/>
        <end position="50"/>
    </location>
</feature>
<dbReference type="OrthoDB" id="6237454at2759"/>
<feature type="region of interest" description="Disordered" evidence="1">
    <location>
        <begin position="126"/>
        <end position="160"/>
    </location>
</feature>
<reference evidence="2 3" key="1">
    <citation type="submission" date="2013-11" db="EMBL/GenBank/DDBJ databases">
        <title>Opisthorchis viverrini - life in the bile duct.</title>
        <authorList>
            <person name="Young N.D."/>
            <person name="Nagarajan N."/>
            <person name="Lin S.J."/>
            <person name="Korhonen P.K."/>
            <person name="Jex A.R."/>
            <person name="Hall R.S."/>
            <person name="Safavi-Hemami H."/>
            <person name="Kaewkong W."/>
            <person name="Bertrand D."/>
            <person name="Gao S."/>
            <person name="Seet Q."/>
            <person name="Wongkham S."/>
            <person name="Teh B.T."/>
            <person name="Wongkham C."/>
            <person name="Intapan P.M."/>
            <person name="Maleewong W."/>
            <person name="Yang X."/>
            <person name="Hu M."/>
            <person name="Wang Z."/>
            <person name="Hofmann A."/>
            <person name="Sternberg P.W."/>
            <person name="Tan P."/>
            <person name="Wang J."/>
            <person name="Gasser R.B."/>
        </authorList>
    </citation>
    <scope>NUCLEOTIDE SEQUENCE [LARGE SCALE GENOMIC DNA]</scope>
</reference>
<dbReference type="RefSeq" id="XP_009167335.1">
    <property type="nucleotide sequence ID" value="XM_009169071.1"/>
</dbReference>
<dbReference type="CTD" id="20318532"/>
<keyword evidence="3" id="KW-1185">Reference proteome</keyword>
<evidence type="ECO:0000313" key="3">
    <source>
        <dbReference type="Proteomes" id="UP000054324"/>
    </source>
</evidence>
<protein>
    <submittedName>
        <fullName evidence="2">Uncharacterized protein</fullName>
    </submittedName>
</protein>
<feature type="compositionally biased region" description="Polar residues" evidence="1">
    <location>
        <begin position="234"/>
        <end position="253"/>
    </location>
</feature>
<gene>
    <name evidence="2" type="ORF">T265_04350</name>
</gene>
<evidence type="ECO:0000313" key="2">
    <source>
        <dbReference type="EMBL" id="KER28880.1"/>
    </source>
</evidence>